<evidence type="ECO:0000313" key="2">
    <source>
        <dbReference type="EMBL" id="QWK91326.1"/>
    </source>
</evidence>
<evidence type="ECO:0000313" key="3">
    <source>
        <dbReference type="Proteomes" id="UP000679352"/>
    </source>
</evidence>
<feature type="region of interest" description="Disordered" evidence="1">
    <location>
        <begin position="49"/>
        <end position="178"/>
    </location>
</feature>
<proteinExistence type="predicted"/>
<dbReference type="Proteomes" id="UP000679352">
    <property type="component" value="Chromosome"/>
</dbReference>
<gene>
    <name evidence="2" type="ORF">KM031_05410</name>
</gene>
<reference evidence="2" key="1">
    <citation type="submission" date="2021-06" db="EMBL/GenBank/DDBJ databases">
        <title>Direct submission.</title>
        <authorList>
            <person name="Lee C.-S."/>
            <person name="Jin L."/>
        </authorList>
    </citation>
    <scope>NUCLEOTIDE SEQUENCE</scope>
    <source>
        <strain evidence="2">Con5</strain>
    </source>
</reference>
<sequence>MTGQRFSALPRRLPMVALAALFVAMPLGLQFNPATGGLTVTDSVAHARRGADDTHIDDHGGRGRGRDDRGGHHGRGHDDSRDDDHDDHGRRGHSVDDDGDDDHRGHGKRRGGRGTGTPGGTPTVTKVESAGRSIEVSYSDGSREEIEHGRYERKNAAGRTVEERRATAADRARLSALR</sequence>
<dbReference type="EMBL" id="CP076361">
    <property type="protein sequence ID" value="QWK91326.1"/>
    <property type="molecule type" value="Genomic_DNA"/>
</dbReference>
<organism evidence="2 3">
    <name type="scientific">Gemmobacter fulvus</name>
    <dbReference type="NCBI Taxonomy" id="2840474"/>
    <lineage>
        <taxon>Bacteria</taxon>
        <taxon>Pseudomonadati</taxon>
        <taxon>Pseudomonadota</taxon>
        <taxon>Alphaproteobacteria</taxon>
        <taxon>Rhodobacterales</taxon>
        <taxon>Paracoccaceae</taxon>
        <taxon>Gemmobacter</taxon>
    </lineage>
</organism>
<feature type="compositionally biased region" description="Basic and acidic residues" evidence="1">
    <location>
        <begin position="141"/>
        <end position="178"/>
    </location>
</feature>
<accession>A0A975S2E8</accession>
<dbReference type="AlphaFoldDB" id="A0A975S2E8"/>
<dbReference type="KEGG" id="gfu:KM031_05410"/>
<protein>
    <submittedName>
        <fullName evidence="2">Uncharacterized protein</fullName>
    </submittedName>
</protein>
<evidence type="ECO:0000256" key="1">
    <source>
        <dbReference type="SAM" id="MobiDB-lite"/>
    </source>
</evidence>
<name>A0A975S2E8_9RHOB</name>
<feature type="compositionally biased region" description="Basic and acidic residues" evidence="1">
    <location>
        <begin position="49"/>
        <end position="104"/>
    </location>
</feature>
<dbReference type="RefSeq" id="WP_215503517.1">
    <property type="nucleotide sequence ID" value="NZ_CP076361.1"/>
</dbReference>
<keyword evidence="3" id="KW-1185">Reference proteome</keyword>